<keyword evidence="1" id="KW-1133">Transmembrane helix</keyword>
<keyword evidence="1" id="KW-0812">Transmembrane</keyword>
<feature type="transmembrane region" description="Helical" evidence="1">
    <location>
        <begin position="222"/>
        <end position="239"/>
    </location>
</feature>
<gene>
    <name evidence="2" type="ORF">PHJA_000575800</name>
</gene>
<proteinExistence type="predicted"/>
<evidence type="ECO:0000256" key="1">
    <source>
        <dbReference type="SAM" id="Phobius"/>
    </source>
</evidence>
<dbReference type="OrthoDB" id="1928766at2759"/>
<name>A0A830BQN5_9LAMI</name>
<accession>A0A830BQN5</accession>
<feature type="transmembrane region" description="Helical" evidence="1">
    <location>
        <begin position="186"/>
        <end position="210"/>
    </location>
</feature>
<organism evidence="2 3">
    <name type="scientific">Phtheirospermum japonicum</name>
    <dbReference type="NCBI Taxonomy" id="374723"/>
    <lineage>
        <taxon>Eukaryota</taxon>
        <taxon>Viridiplantae</taxon>
        <taxon>Streptophyta</taxon>
        <taxon>Embryophyta</taxon>
        <taxon>Tracheophyta</taxon>
        <taxon>Spermatophyta</taxon>
        <taxon>Magnoliopsida</taxon>
        <taxon>eudicotyledons</taxon>
        <taxon>Gunneridae</taxon>
        <taxon>Pentapetalae</taxon>
        <taxon>asterids</taxon>
        <taxon>lamiids</taxon>
        <taxon>Lamiales</taxon>
        <taxon>Orobanchaceae</taxon>
        <taxon>Orobanchaceae incertae sedis</taxon>
        <taxon>Phtheirospermum</taxon>
    </lineage>
</organism>
<dbReference type="Proteomes" id="UP000653305">
    <property type="component" value="Unassembled WGS sequence"/>
</dbReference>
<evidence type="ECO:0000313" key="3">
    <source>
        <dbReference type="Proteomes" id="UP000653305"/>
    </source>
</evidence>
<dbReference type="AlphaFoldDB" id="A0A830BQN5"/>
<sequence length="445" mass="49151">MPAGVPPAELGVHLVLPVDAEATSSINFKSRTPISLNLIINVGDPLLGKNGETPFDTLPASSDVHRSPQHAVDASPDRIPRLYPMLKWNGLSTNRKRLILTQGSIFSEDVAAQEADMEIMKVVEERTMDWTGAAHIRSFGYALLGTPVMADDGRGFDRLRHIEIGKKYYKLTHFEEFKFCTALRGLGSIMILLVLGVVGISYYVVVIINYGPGLAAGDLDSLLAIVVLISFYCLVYGVLDVQRVSRNIHISVHGLNIFLAQMRAQNPASSKGSPKDVSDTFTYEGPKSTNIEQALIKDPVFSGFMEDYLNQGTELLTEHDVIFRRNDMLVQKGLKPQGFLKSGTTIVGLVYEWGTMSMCDAERRLLANALLDVSNEYYSLEVVPGDESRVLRVGTTLNPEVLTDLVALLRDSTDIFTWSPKELVGIDPEVTEHRLNISPDMKPVK</sequence>
<comment type="caution">
    <text evidence="2">The sequence shown here is derived from an EMBL/GenBank/DDBJ whole genome shotgun (WGS) entry which is preliminary data.</text>
</comment>
<keyword evidence="3" id="KW-1185">Reference proteome</keyword>
<reference evidence="2" key="1">
    <citation type="submission" date="2020-07" db="EMBL/GenBank/DDBJ databases">
        <title>Ethylene signaling mediates host invasion by parasitic plants.</title>
        <authorList>
            <person name="Yoshida S."/>
        </authorList>
    </citation>
    <scope>NUCLEOTIDE SEQUENCE</scope>
    <source>
        <strain evidence="2">Okayama</strain>
    </source>
</reference>
<evidence type="ECO:0000313" key="2">
    <source>
        <dbReference type="EMBL" id="GFP84321.1"/>
    </source>
</evidence>
<protein>
    <submittedName>
        <fullName evidence="2">Probable inactive purple acid phosphatase 16</fullName>
    </submittedName>
</protein>
<dbReference type="EMBL" id="BMAC01000082">
    <property type="protein sequence ID" value="GFP84321.1"/>
    <property type="molecule type" value="Genomic_DNA"/>
</dbReference>
<keyword evidence="1" id="KW-0472">Membrane</keyword>